<dbReference type="PANTHER" id="PTHR13847:SF280">
    <property type="entry name" value="D-AMINO ACID DEHYDROGENASE"/>
    <property type="match status" value="1"/>
</dbReference>
<reference evidence="5" key="1">
    <citation type="journal article" date="2019" name="Int. J. Syst. Evol. Microbiol.">
        <title>The Global Catalogue of Microorganisms (GCM) 10K type strain sequencing project: providing services to taxonomists for standard genome sequencing and annotation.</title>
        <authorList>
            <consortium name="The Broad Institute Genomics Platform"/>
            <consortium name="The Broad Institute Genome Sequencing Center for Infectious Disease"/>
            <person name="Wu L."/>
            <person name="Ma J."/>
        </authorList>
    </citation>
    <scope>NUCLEOTIDE SEQUENCE [LARGE SCALE GENOMIC DNA]</scope>
    <source>
        <strain evidence="5">KCTC 42182</strain>
    </source>
</reference>
<dbReference type="NCBIfam" id="NF001933">
    <property type="entry name" value="PRK00711.1"/>
    <property type="match status" value="1"/>
</dbReference>
<dbReference type="Gene3D" id="3.30.9.10">
    <property type="entry name" value="D-Amino Acid Oxidase, subunit A, domain 2"/>
    <property type="match status" value="1"/>
</dbReference>
<dbReference type="SUPFAM" id="SSF54373">
    <property type="entry name" value="FAD-linked reductases, C-terminal domain"/>
    <property type="match status" value="1"/>
</dbReference>
<gene>
    <name evidence="4" type="ORF">ACFOOQ_12485</name>
</gene>
<dbReference type="PANTHER" id="PTHR13847">
    <property type="entry name" value="SARCOSINE DEHYDROGENASE-RELATED"/>
    <property type="match status" value="1"/>
</dbReference>
<proteinExistence type="inferred from homology"/>
<evidence type="ECO:0000313" key="5">
    <source>
        <dbReference type="Proteomes" id="UP001595711"/>
    </source>
</evidence>
<evidence type="ECO:0000259" key="3">
    <source>
        <dbReference type="Pfam" id="PF01266"/>
    </source>
</evidence>
<feature type="domain" description="FAD dependent oxidoreductase" evidence="3">
    <location>
        <begin position="2"/>
        <end position="400"/>
    </location>
</feature>
<evidence type="ECO:0000256" key="1">
    <source>
        <dbReference type="ARBA" id="ARBA00009410"/>
    </source>
</evidence>
<dbReference type="SUPFAM" id="SSF51905">
    <property type="entry name" value="FAD/NAD(P)-binding domain"/>
    <property type="match status" value="1"/>
</dbReference>
<accession>A0ABV7VFX5</accession>
<dbReference type="Pfam" id="PF01266">
    <property type="entry name" value="DAO"/>
    <property type="match status" value="1"/>
</dbReference>
<keyword evidence="2 4" id="KW-0560">Oxidoreductase</keyword>
<evidence type="ECO:0000313" key="4">
    <source>
        <dbReference type="EMBL" id="MFC3676365.1"/>
    </source>
</evidence>
<dbReference type="InterPro" id="IPR006076">
    <property type="entry name" value="FAD-dep_OxRdtase"/>
</dbReference>
<dbReference type="EMBL" id="JBHRYJ010000002">
    <property type="protein sequence ID" value="MFC3676365.1"/>
    <property type="molecule type" value="Genomic_DNA"/>
</dbReference>
<keyword evidence="5" id="KW-1185">Reference proteome</keyword>
<name>A0ABV7VFX5_9PROT</name>
<comment type="caution">
    <text evidence="4">The sequence shown here is derived from an EMBL/GenBank/DDBJ whole genome shotgun (WGS) entry which is preliminary data.</text>
</comment>
<organism evidence="4 5">
    <name type="scientific">Ferrovibrio xuzhouensis</name>
    <dbReference type="NCBI Taxonomy" id="1576914"/>
    <lineage>
        <taxon>Bacteria</taxon>
        <taxon>Pseudomonadati</taxon>
        <taxon>Pseudomonadota</taxon>
        <taxon>Alphaproteobacteria</taxon>
        <taxon>Rhodospirillales</taxon>
        <taxon>Rhodospirillaceae</taxon>
        <taxon>Ferrovibrio</taxon>
    </lineage>
</organism>
<protein>
    <submittedName>
        <fullName evidence="4">D-amino acid dehydrogenase</fullName>
        <ecNumber evidence="4">1.4.99.-</ecNumber>
    </submittedName>
</protein>
<dbReference type="EC" id="1.4.99.-" evidence="4"/>
<comment type="similarity">
    <text evidence="1">Belongs to the DadA oxidoreductase family.</text>
</comment>
<sequence>MHVIVVGAGVVGMTTAWFLHRAGHRVTVIDAASGPGLGTSRANGAQLSYSYVAPLAAPEVLPALPKYLFDRNSPMRFRPALDPEQWRWGLEFLLACTAGRAAATTRALLALAFHSRAQVHEAVAEGGLDFAYSRTGKLVVYSDDAGLEGAKRQMEFQRTLGCEQEVLDRAGCLAIEPAVEQFGPRIVGGIYTPSEEAGDCHLFCIALEGKLKAGNNPAEFRYGLPAERLVRDGSRIRGVATRDGMIEGDAVVLAAGMGARRLAAGLGIRLPIYPLKGYSLSLQVTDPAKVPQVSVTDSDRKIVYARLGNMLRAAGVADLVGEDLTLDPARLGQVERETREAFGAGVDFSDPQPWCGLRPATPTGLPILGRTRYDNLLLNCGHGALGFTLSMGAAQLVADLLDNRPTAIPLDPYSL</sequence>
<dbReference type="Proteomes" id="UP001595711">
    <property type="component" value="Unassembled WGS sequence"/>
</dbReference>
<dbReference type="InterPro" id="IPR036188">
    <property type="entry name" value="FAD/NAD-bd_sf"/>
</dbReference>
<evidence type="ECO:0000256" key="2">
    <source>
        <dbReference type="ARBA" id="ARBA00023002"/>
    </source>
</evidence>
<dbReference type="GO" id="GO:0016491">
    <property type="term" value="F:oxidoreductase activity"/>
    <property type="evidence" value="ECO:0007669"/>
    <property type="project" value="UniProtKB-KW"/>
</dbReference>
<dbReference type="RefSeq" id="WP_379726842.1">
    <property type="nucleotide sequence ID" value="NZ_JBHRYJ010000002.1"/>
</dbReference>
<dbReference type="Gene3D" id="3.50.50.60">
    <property type="entry name" value="FAD/NAD(P)-binding domain"/>
    <property type="match status" value="2"/>
</dbReference>